<reference evidence="2" key="1">
    <citation type="journal article" date="2021" name="Nat. Commun.">
        <title>Genetic determinants of endophytism in the Arabidopsis root mycobiome.</title>
        <authorList>
            <person name="Mesny F."/>
            <person name="Miyauchi S."/>
            <person name="Thiergart T."/>
            <person name="Pickel B."/>
            <person name="Atanasova L."/>
            <person name="Karlsson M."/>
            <person name="Huettel B."/>
            <person name="Barry K.W."/>
            <person name="Haridas S."/>
            <person name="Chen C."/>
            <person name="Bauer D."/>
            <person name="Andreopoulos W."/>
            <person name="Pangilinan J."/>
            <person name="LaButti K."/>
            <person name="Riley R."/>
            <person name="Lipzen A."/>
            <person name="Clum A."/>
            <person name="Drula E."/>
            <person name="Henrissat B."/>
            <person name="Kohler A."/>
            <person name="Grigoriev I.V."/>
            <person name="Martin F.M."/>
            <person name="Hacquard S."/>
        </authorList>
    </citation>
    <scope>NUCLEOTIDE SEQUENCE</scope>
    <source>
        <strain evidence="2">MPI-CAGE-CH-0230</strain>
    </source>
</reference>
<protein>
    <submittedName>
        <fullName evidence="2">Uncharacterized protein</fullName>
    </submittedName>
</protein>
<feature type="region of interest" description="Disordered" evidence="1">
    <location>
        <begin position="149"/>
        <end position="170"/>
    </location>
</feature>
<gene>
    <name evidence="2" type="ORF">B0I36DRAFT_122435</name>
</gene>
<dbReference type="AlphaFoldDB" id="A0A9P8Y9Z2"/>
<proteinExistence type="predicted"/>
<feature type="compositionally biased region" description="Basic and acidic residues" evidence="1">
    <location>
        <begin position="7"/>
        <end position="29"/>
    </location>
</feature>
<organism evidence="2 3">
    <name type="scientific">Microdochium trichocladiopsis</name>
    <dbReference type="NCBI Taxonomy" id="1682393"/>
    <lineage>
        <taxon>Eukaryota</taxon>
        <taxon>Fungi</taxon>
        <taxon>Dikarya</taxon>
        <taxon>Ascomycota</taxon>
        <taxon>Pezizomycotina</taxon>
        <taxon>Sordariomycetes</taxon>
        <taxon>Xylariomycetidae</taxon>
        <taxon>Xylariales</taxon>
        <taxon>Microdochiaceae</taxon>
        <taxon>Microdochium</taxon>
    </lineage>
</organism>
<sequence>MSLMSEGDTHVIRHSAGEEKKNQKSRDANYTKGTGGDNLSPTSTATPRALYLSPRPHLCPPPPHPSSLAHSFPPSPQHATWSPYTPENSGDRAPLPWFTALPLLEIWHRWLESALGVVNVAERLPPPCFLSACTACAMRFLVPKKIPGSRSNKRPGSVVGHVSAEWRGGP</sequence>
<feature type="compositionally biased region" description="Polar residues" evidence="1">
    <location>
        <begin position="37"/>
        <end position="46"/>
    </location>
</feature>
<dbReference type="EMBL" id="JAGTJQ010000005">
    <property type="protein sequence ID" value="KAH7031395.1"/>
    <property type="molecule type" value="Genomic_DNA"/>
</dbReference>
<feature type="compositionally biased region" description="Polar residues" evidence="1">
    <location>
        <begin position="77"/>
        <end position="87"/>
    </location>
</feature>
<evidence type="ECO:0000313" key="2">
    <source>
        <dbReference type="EMBL" id="KAH7031395.1"/>
    </source>
</evidence>
<dbReference type="Proteomes" id="UP000756346">
    <property type="component" value="Unassembled WGS sequence"/>
</dbReference>
<comment type="caution">
    <text evidence="2">The sequence shown here is derived from an EMBL/GenBank/DDBJ whole genome shotgun (WGS) entry which is preliminary data.</text>
</comment>
<dbReference type="GeneID" id="70177603"/>
<evidence type="ECO:0000256" key="1">
    <source>
        <dbReference type="SAM" id="MobiDB-lite"/>
    </source>
</evidence>
<evidence type="ECO:0000313" key="3">
    <source>
        <dbReference type="Proteomes" id="UP000756346"/>
    </source>
</evidence>
<accession>A0A9P8Y9Z2</accession>
<feature type="region of interest" description="Disordered" evidence="1">
    <location>
        <begin position="1"/>
        <end position="87"/>
    </location>
</feature>
<dbReference type="RefSeq" id="XP_046013075.1">
    <property type="nucleotide sequence ID" value="XM_046148057.1"/>
</dbReference>
<name>A0A9P8Y9Z2_9PEZI</name>
<keyword evidence="3" id="KW-1185">Reference proteome</keyword>